<dbReference type="PROSITE" id="PS51934">
    <property type="entry name" value="LRAT"/>
    <property type="match status" value="1"/>
</dbReference>
<dbReference type="Proteomes" id="UP001634394">
    <property type="component" value="Unassembled WGS sequence"/>
</dbReference>
<keyword evidence="4" id="KW-1185">Reference proteome</keyword>
<feature type="transmembrane region" description="Helical" evidence="1">
    <location>
        <begin position="357"/>
        <end position="380"/>
    </location>
</feature>
<feature type="domain" description="LRAT" evidence="2">
    <location>
        <begin position="24"/>
        <end position="144"/>
    </location>
</feature>
<protein>
    <recommendedName>
        <fullName evidence="2">LRAT domain-containing protein</fullName>
    </recommendedName>
</protein>
<name>A0ABD3UWB4_SINWO</name>
<accession>A0ABD3UWB4</accession>
<keyword evidence="1" id="KW-0472">Membrane</keyword>
<keyword evidence="1" id="KW-1133">Transmembrane helix</keyword>
<dbReference type="InterPro" id="IPR007053">
    <property type="entry name" value="LRAT_dom"/>
</dbReference>
<feature type="transmembrane region" description="Helical" evidence="1">
    <location>
        <begin position="218"/>
        <end position="240"/>
    </location>
</feature>
<dbReference type="AlphaFoldDB" id="A0ABD3UWB4"/>
<evidence type="ECO:0000313" key="4">
    <source>
        <dbReference type="Proteomes" id="UP001634394"/>
    </source>
</evidence>
<organism evidence="3 4">
    <name type="scientific">Sinanodonta woodiana</name>
    <name type="common">Chinese pond mussel</name>
    <name type="synonym">Anodonta woodiana</name>
    <dbReference type="NCBI Taxonomy" id="1069815"/>
    <lineage>
        <taxon>Eukaryota</taxon>
        <taxon>Metazoa</taxon>
        <taxon>Spiralia</taxon>
        <taxon>Lophotrochozoa</taxon>
        <taxon>Mollusca</taxon>
        <taxon>Bivalvia</taxon>
        <taxon>Autobranchia</taxon>
        <taxon>Heteroconchia</taxon>
        <taxon>Palaeoheterodonta</taxon>
        <taxon>Unionida</taxon>
        <taxon>Unionoidea</taxon>
        <taxon>Unionidae</taxon>
        <taxon>Unioninae</taxon>
        <taxon>Sinanodonta</taxon>
    </lineage>
</organism>
<evidence type="ECO:0000259" key="2">
    <source>
        <dbReference type="PROSITE" id="PS51934"/>
    </source>
</evidence>
<proteinExistence type="predicted"/>
<feature type="transmembrane region" description="Helical" evidence="1">
    <location>
        <begin position="252"/>
        <end position="271"/>
    </location>
</feature>
<comment type="caution">
    <text evidence="3">The sequence shown here is derived from an EMBL/GenBank/DDBJ whole genome shotgun (WGS) entry which is preliminary data.</text>
</comment>
<evidence type="ECO:0000256" key="1">
    <source>
        <dbReference type="SAM" id="Phobius"/>
    </source>
</evidence>
<gene>
    <name evidence="3" type="ORF">ACJMK2_017271</name>
</gene>
<dbReference type="Gene3D" id="3.90.1720.10">
    <property type="entry name" value="endopeptidase domain like (from Nostoc punctiforme)"/>
    <property type="match status" value="1"/>
</dbReference>
<sequence length="388" mass="44053">MSRQVKQPCLDDFKRNVQIGSHIALDRKKGSYTHHMLVTAVSNNEITVIEYGSPTDLPSLASVAFKKYLGIIQERKINIDELFGPNASSVFLVHCDNYPKTDEDRNSAVERARSRLGEKRYCLTCNNCEHFVTWALTGTPISEQWRDASAFCRCKADFLTALIPEVFSSIQLLLQKYIPNIKVFSQCLSSLKEKCLKYLPKGESFDKLRARISSIRQLDVLLVITISLFKIVAFCIEGGHSIEDHILEMFKIVGLQICFILGINPQLMEIVEKIQLWKRNLISTVDMRRELFKIIVSYLVILALSTYVPASIPFLIQVLGKSVITSVVSSVAGFVFDIVQPIKSKILSKLFELIKTIVLKLFSIAKFLFTMGLKIVSNFFSVVKSWFF</sequence>
<dbReference type="Pfam" id="PF04970">
    <property type="entry name" value="LRAT"/>
    <property type="match status" value="1"/>
</dbReference>
<feature type="transmembrane region" description="Helical" evidence="1">
    <location>
        <begin position="291"/>
        <end position="308"/>
    </location>
</feature>
<keyword evidence="1" id="KW-0812">Transmembrane</keyword>
<evidence type="ECO:0000313" key="3">
    <source>
        <dbReference type="EMBL" id="KAL3853757.1"/>
    </source>
</evidence>
<dbReference type="EMBL" id="JBJQND010000015">
    <property type="protein sequence ID" value="KAL3853757.1"/>
    <property type="molecule type" value="Genomic_DNA"/>
</dbReference>
<reference evidence="3 4" key="1">
    <citation type="submission" date="2024-11" db="EMBL/GenBank/DDBJ databases">
        <title>Chromosome-level genome assembly of the freshwater bivalve Anodonta woodiana.</title>
        <authorList>
            <person name="Chen X."/>
        </authorList>
    </citation>
    <scope>NUCLEOTIDE SEQUENCE [LARGE SCALE GENOMIC DNA]</scope>
    <source>
        <strain evidence="3">MN2024</strain>
        <tissue evidence="3">Gills</tissue>
    </source>
</reference>
<feature type="transmembrane region" description="Helical" evidence="1">
    <location>
        <begin position="314"/>
        <end position="336"/>
    </location>
</feature>